<gene>
    <name evidence="7" type="ORF">ACFQMA_15585</name>
</gene>
<dbReference type="PANTHER" id="PTHR43376:SF1">
    <property type="entry name" value="OLIGOPEPTIDE TRANSPORT SYSTEM PERMEASE PROTEIN"/>
    <property type="match status" value="1"/>
</dbReference>
<name>A0ABD5Y1V9_9EURY</name>
<evidence type="ECO:0000256" key="5">
    <source>
        <dbReference type="RuleBase" id="RU363032"/>
    </source>
</evidence>
<feature type="transmembrane region" description="Helical" evidence="5">
    <location>
        <begin position="201"/>
        <end position="223"/>
    </location>
</feature>
<reference evidence="7 8" key="1">
    <citation type="journal article" date="2019" name="Int. J. Syst. Evol. Microbiol.">
        <title>The Global Catalogue of Microorganisms (GCM) 10K type strain sequencing project: providing services to taxonomists for standard genome sequencing and annotation.</title>
        <authorList>
            <consortium name="The Broad Institute Genomics Platform"/>
            <consortium name="The Broad Institute Genome Sequencing Center for Infectious Disease"/>
            <person name="Wu L."/>
            <person name="Ma J."/>
        </authorList>
    </citation>
    <scope>NUCLEOTIDE SEQUENCE [LARGE SCALE GENOMIC DNA]</scope>
    <source>
        <strain evidence="7 8">XZYJT29</strain>
    </source>
</reference>
<dbReference type="InterPro" id="IPR035906">
    <property type="entry name" value="MetI-like_sf"/>
</dbReference>
<keyword evidence="4 5" id="KW-0472">Membrane</keyword>
<dbReference type="SUPFAM" id="SSF161098">
    <property type="entry name" value="MetI-like"/>
    <property type="match status" value="1"/>
</dbReference>
<feature type="transmembrane region" description="Helical" evidence="5">
    <location>
        <begin position="159"/>
        <end position="181"/>
    </location>
</feature>
<comment type="subcellular location">
    <subcellularLocation>
        <location evidence="5">Cell membrane</location>
        <topology evidence="5">Multi-pass membrane protein</topology>
    </subcellularLocation>
    <subcellularLocation>
        <location evidence="1">Membrane</location>
        <topology evidence="1">Multi-pass membrane protein</topology>
    </subcellularLocation>
</comment>
<feature type="transmembrane region" description="Helical" evidence="5">
    <location>
        <begin position="114"/>
        <end position="139"/>
    </location>
</feature>
<comment type="similarity">
    <text evidence="5">Belongs to the binding-protein-dependent transport system permease family.</text>
</comment>
<dbReference type="EMBL" id="JBHTAS010000001">
    <property type="protein sequence ID" value="MFC7141247.1"/>
    <property type="molecule type" value="Genomic_DNA"/>
</dbReference>
<feature type="transmembrane region" description="Helical" evidence="5">
    <location>
        <begin position="304"/>
        <end position="330"/>
    </location>
</feature>
<evidence type="ECO:0000313" key="7">
    <source>
        <dbReference type="EMBL" id="MFC7141247.1"/>
    </source>
</evidence>
<evidence type="ECO:0000256" key="1">
    <source>
        <dbReference type="ARBA" id="ARBA00004141"/>
    </source>
</evidence>
<evidence type="ECO:0000256" key="3">
    <source>
        <dbReference type="ARBA" id="ARBA00022989"/>
    </source>
</evidence>
<dbReference type="AlphaFoldDB" id="A0ABD5Y1V9"/>
<dbReference type="PANTHER" id="PTHR43376">
    <property type="entry name" value="OLIGOPEPTIDE TRANSPORT SYSTEM PERMEASE PROTEIN"/>
    <property type="match status" value="1"/>
</dbReference>
<feature type="domain" description="ABC transmembrane type-1" evidence="6">
    <location>
        <begin position="112"/>
        <end position="323"/>
    </location>
</feature>
<dbReference type="Gene3D" id="1.10.3720.10">
    <property type="entry name" value="MetI-like"/>
    <property type="match status" value="1"/>
</dbReference>
<keyword evidence="2 5" id="KW-0812">Transmembrane</keyword>
<dbReference type="RefSeq" id="WP_274322333.1">
    <property type="nucleotide sequence ID" value="NZ_CP118158.1"/>
</dbReference>
<organism evidence="7 8">
    <name type="scientific">Halosimplex aquaticum</name>
    <dbReference type="NCBI Taxonomy" id="3026162"/>
    <lineage>
        <taxon>Archaea</taxon>
        <taxon>Methanobacteriati</taxon>
        <taxon>Methanobacteriota</taxon>
        <taxon>Stenosarchaea group</taxon>
        <taxon>Halobacteria</taxon>
        <taxon>Halobacteriales</taxon>
        <taxon>Haloarculaceae</taxon>
        <taxon>Halosimplex</taxon>
    </lineage>
</organism>
<keyword evidence="3 5" id="KW-1133">Transmembrane helix</keyword>
<evidence type="ECO:0000256" key="4">
    <source>
        <dbReference type="ARBA" id="ARBA00023136"/>
    </source>
</evidence>
<dbReference type="InterPro" id="IPR000515">
    <property type="entry name" value="MetI-like"/>
</dbReference>
<comment type="caution">
    <text evidence="7">The sequence shown here is derived from an EMBL/GenBank/DDBJ whole genome shotgun (WGS) entry which is preliminary data.</text>
</comment>
<dbReference type="GeneID" id="78821556"/>
<sequence length="343" mass="38019">MASSYFLKRTAHAVLVFAIVTSLAFAIFRLMPFGPVEMVRLRLMQQMSTSGSFSQAELDRINTMVETYTNINPDRPIPLAYVDYLEQVIVHQDLGRSFHFSKPVTEVLATRMQWSIFISVYGIALGRTTSLLLGAGMAYKEGSRFDKVLTGFSILNRTVPFYIVGIVVLIVFSFNLGWFPSGGLYNRAYTPGLNVDFMVSIVRHATLPVFASFIAGFGGALAYRGNCIRELGKGYIRVAHLRGISDARIAIRYVGRNSLLPIYTSLTLAIATVFSSSIILETIFGYPAMGYVTYEALLNRDYPLLMGSFMFFTAITLLGILVADLTYGIIDPRVKGGGDREAF</sequence>
<protein>
    <submittedName>
        <fullName evidence="7">ABC transporter permease</fullName>
    </submittedName>
</protein>
<dbReference type="GO" id="GO:0005886">
    <property type="term" value="C:plasma membrane"/>
    <property type="evidence" value="ECO:0007669"/>
    <property type="project" value="UniProtKB-SubCell"/>
</dbReference>
<accession>A0ABD5Y1V9</accession>
<evidence type="ECO:0000259" key="6">
    <source>
        <dbReference type="PROSITE" id="PS50928"/>
    </source>
</evidence>
<feature type="transmembrane region" description="Helical" evidence="5">
    <location>
        <begin position="12"/>
        <end position="31"/>
    </location>
</feature>
<evidence type="ECO:0000313" key="8">
    <source>
        <dbReference type="Proteomes" id="UP001596432"/>
    </source>
</evidence>
<keyword evidence="5" id="KW-0813">Transport</keyword>
<evidence type="ECO:0000256" key="2">
    <source>
        <dbReference type="ARBA" id="ARBA00022692"/>
    </source>
</evidence>
<keyword evidence="8" id="KW-1185">Reference proteome</keyword>
<dbReference type="PROSITE" id="PS50928">
    <property type="entry name" value="ABC_TM1"/>
    <property type="match status" value="1"/>
</dbReference>
<dbReference type="Pfam" id="PF00528">
    <property type="entry name" value="BPD_transp_1"/>
    <property type="match status" value="1"/>
</dbReference>
<dbReference type="Proteomes" id="UP001596432">
    <property type="component" value="Unassembled WGS sequence"/>
</dbReference>
<feature type="transmembrane region" description="Helical" evidence="5">
    <location>
        <begin position="262"/>
        <end position="284"/>
    </location>
</feature>
<proteinExistence type="inferred from homology"/>